<evidence type="ECO:0000256" key="4">
    <source>
        <dbReference type="ARBA" id="ARBA00022691"/>
    </source>
</evidence>
<dbReference type="InterPro" id="IPR052190">
    <property type="entry name" value="Euk-Arch_PrmC-MTase"/>
</dbReference>
<gene>
    <name evidence="7" type="ORF">HD592_000419</name>
</gene>
<dbReference type="SUPFAM" id="SSF53335">
    <property type="entry name" value="S-adenosyl-L-methionine-dependent methyltransferases"/>
    <property type="match status" value="1"/>
</dbReference>
<keyword evidence="3" id="KW-0808">Transferase</keyword>
<feature type="domain" description="Methyltransferase small" evidence="5">
    <location>
        <begin position="167"/>
        <end position="252"/>
    </location>
</feature>
<keyword evidence="4" id="KW-0949">S-adenosyl-L-methionine</keyword>
<dbReference type="GO" id="GO:0008170">
    <property type="term" value="F:N-methyltransferase activity"/>
    <property type="evidence" value="ECO:0007669"/>
    <property type="project" value="UniProtKB-ARBA"/>
</dbReference>
<dbReference type="Gene3D" id="3.40.50.150">
    <property type="entry name" value="Vaccinia Virus protein VP39"/>
    <property type="match status" value="1"/>
</dbReference>
<protein>
    <submittedName>
        <fullName evidence="7">Methylase of polypeptide subunit release factors</fullName>
    </submittedName>
</protein>
<proteinExistence type="inferred from homology"/>
<dbReference type="InterPro" id="IPR029063">
    <property type="entry name" value="SAM-dependent_MTases_sf"/>
</dbReference>
<name>A0A923E5B5_9ACTO</name>
<dbReference type="EMBL" id="JACHMK010000001">
    <property type="protein sequence ID" value="MBB6333854.1"/>
    <property type="molecule type" value="Genomic_DNA"/>
</dbReference>
<dbReference type="CDD" id="cd02440">
    <property type="entry name" value="AdoMet_MTases"/>
    <property type="match status" value="1"/>
</dbReference>
<dbReference type="GO" id="GO:0008276">
    <property type="term" value="F:protein methyltransferase activity"/>
    <property type="evidence" value="ECO:0007669"/>
    <property type="project" value="TreeGrafter"/>
</dbReference>
<dbReference type="InterPro" id="IPR007848">
    <property type="entry name" value="Small_mtfrase_dom"/>
</dbReference>
<dbReference type="GO" id="GO:0003676">
    <property type="term" value="F:nucleic acid binding"/>
    <property type="evidence" value="ECO:0007669"/>
    <property type="project" value="InterPro"/>
</dbReference>
<evidence type="ECO:0000259" key="6">
    <source>
        <dbReference type="Pfam" id="PF23186"/>
    </source>
</evidence>
<comment type="similarity">
    <text evidence="1">Belongs to the eukaryotic/archaeal PrmC-related family.</text>
</comment>
<keyword evidence="2 7" id="KW-0489">Methyltransferase</keyword>
<sequence>MNANDAPILDAALIAALRDDLEEAGWTVDALEEILSDRARAALAREQRLPALIELEGRDDPASVLTRLFVLGNVESEADLAAALPRLGGRGARALGLVAPAEEEGGAGAGLSALLDLRPYAATLGVTGVSDDTAGEVAWWIASDIPGSRAGGPLRPDHVLGVGGASTSLLEMTIRDRVDSALDMGCGCGIQAMHLTTHARRVVATDLSARACAFTRFNAALNGLDIEVREGSLFEPVAGEAFDLIVTNPPFVITPDSLRGARGLLEYRDGGMSRDGLIRAVVRSGPDHLVPGGILQLIGNWEIPAGRDPDAEWGLRLEEWFEGLAVDAWIVERDVLDPARYIEMWLQDADPMGAANEDAYRAWLADFDAAGVGGIGMGFMAIRRHASDEGAAVLRFDLGLAGARPRGADVAQTLRALRLPADLAPLRLERAEDVTEERHYVPGSPDPQVMILHQGSGLGRSIMVGTAVSAVVGASDGELEVGQIIAAVAMLTERDADEVRAEVDEPLRGLLRAGMLRIVED</sequence>
<evidence type="ECO:0000313" key="8">
    <source>
        <dbReference type="Proteomes" id="UP000617426"/>
    </source>
</evidence>
<dbReference type="PROSITE" id="PS00092">
    <property type="entry name" value="N6_MTASE"/>
    <property type="match status" value="1"/>
</dbReference>
<dbReference type="GO" id="GO:0035657">
    <property type="term" value="C:eRF1 methyltransferase complex"/>
    <property type="evidence" value="ECO:0007669"/>
    <property type="project" value="TreeGrafter"/>
</dbReference>
<dbReference type="InterPro" id="IPR055487">
    <property type="entry name" value="DUF7059"/>
</dbReference>
<dbReference type="GO" id="GO:0008757">
    <property type="term" value="F:S-adenosylmethionine-dependent methyltransferase activity"/>
    <property type="evidence" value="ECO:0007669"/>
    <property type="project" value="TreeGrafter"/>
</dbReference>
<keyword evidence="8" id="KW-1185">Reference proteome</keyword>
<dbReference type="Pfam" id="PF05175">
    <property type="entry name" value="MTS"/>
    <property type="match status" value="1"/>
</dbReference>
<comment type="caution">
    <text evidence="7">The sequence shown here is derived from an EMBL/GenBank/DDBJ whole genome shotgun (WGS) entry which is preliminary data.</text>
</comment>
<dbReference type="GO" id="GO:0032259">
    <property type="term" value="P:methylation"/>
    <property type="evidence" value="ECO:0007669"/>
    <property type="project" value="UniProtKB-KW"/>
</dbReference>
<feature type="domain" description="DUF7059" evidence="6">
    <location>
        <begin position="23"/>
        <end position="104"/>
    </location>
</feature>
<dbReference type="AlphaFoldDB" id="A0A923E5B5"/>
<dbReference type="Proteomes" id="UP000617426">
    <property type="component" value="Unassembled WGS sequence"/>
</dbReference>
<reference evidence="7" key="1">
    <citation type="submission" date="2020-08" db="EMBL/GenBank/DDBJ databases">
        <title>Sequencing the genomes of 1000 actinobacteria strains.</title>
        <authorList>
            <person name="Klenk H.-P."/>
        </authorList>
    </citation>
    <scope>NUCLEOTIDE SEQUENCE</scope>
    <source>
        <strain evidence="7">DSM 10695</strain>
    </source>
</reference>
<dbReference type="Pfam" id="PF23186">
    <property type="entry name" value="DUF7059"/>
    <property type="match status" value="1"/>
</dbReference>
<evidence type="ECO:0000256" key="3">
    <source>
        <dbReference type="ARBA" id="ARBA00022679"/>
    </source>
</evidence>
<evidence type="ECO:0000256" key="1">
    <source>
        <dbReference type="ARBA" id="ARBA00006149"/>
    </source>
</evidence>
<evidence type="ECO:0000259" key="5">
    <source>
        <dbReference type="Pfam" id="PF05175"/>
    </source>
</evidence>
<evidence type="ECO:0000256" key="2">
    <source>
        <dbReference type="ARBA" id="ARBA00022603"/>
    </source>
</evidence>
<evidence type="ECO:0000313" key="7">
    <source>
        <dbReference type="EMBL" id="MBB6333854.1"/>
    </source>
</evidence>
<dbReference type="RefSeq" id="WP_184451514.1">
    <property type="nucleotide sequence ID" value="NZ_JACHMK010000001.1"/>
</dbReference>
<dbReference type="InterPro" id="IPR002052">
    <property type="entry name" value="DNA_methylase_N6_adenine_CS"/>
</dbReference>
<organism evidence="7 8">
    <name type="scientific">Schaalia hyovaginalis</name>
    <dbReference type="NCBI Taxonomy" id="29316"/>
    <lineage>
        <taxon>Bacteria</taxon>
        <taxon>Bacillati</taxon>
        <taxon>Actinomycetota</taxon>
        <taxon>Actinomycetes</taxon>
        <taxon>Actinomycetales</taxon>
        <taxon>Actinomycetaceae</taxon>
        <taxon>Schaalia</taxon>
    </lineage>
</organism>
<accession>A0A923E5B5</accession>
<dbReference type="PANTHER" id="PTHR45875">
    <property type="entry name" value="METHYLTRANSFERASE N6AMT1"/>
    <property type="match status" value="1"/>
</dbReference>
<dbReference type="PANTHER" id="PTHR45875:SF1">
    <property type="entry name" value="METHYLTRANSFERASE N6AMT1"/>
    <property type="match status" value="1"/>
</dbReference>